<dbReference type="AlphaFoldDB" id="A0A8X8GZR5"/>
<accession>A0A8X8GZR5</accession>
<keyword evidence="1" id="KW-1133">Transmembrane helix</keyword>
<feature type="transmembrane region" description="Helical" evidence="1">
    <location>
        <begin position="38"/>
        <end position="58"/>
    </location>
</feature>
<proteinExistence type="predicted"/>
<organism evidence="2 3">
    <name type="scientific">Fertoeibacter niger</name>
    <dbReference type="NCBI Taxonomy" id="2656921"/>
    <lineage>
        <taxon>Bacteria</taxon>
        <taxon>Pseudomonadati</taxon>
        <taxon>Pseudomonadota</taxon>
        <taxon>Alphaproteobacteria</taxon>
        <taxon>Rhodobacterales</taxon>
        <taxon>Paracoccaceae</taxon>
        <taxon>Fertoeibacter</taxon>
    </lineage>
</organism>
<gene>
    <name evidence="2" type="ORF">GEU84_007765</name>
</gene>
<keyword evidence="3" id="KW-1185">Reference proteome</keyword>
<evidence type="ECO:0000313" key="2">
    <source>
        <dbReference type="EMBL" id="NUB44275.1"/>
    </source>
</evidence>
<feature type="transmembrane region" description="Helical" evidence="1">
    <location>
        <begin position="15"/>
        <end position="32"/>
    </location>
</feature>
<name>A0A8X8GZR5_9RHOB</name>
<sequence length="182" mass="19047">MTVLRPEALATLHRWREVIAAAVVAVLGLWLASQGGLLLIPLGLALAALAAFYGLLALRRMRFAQSTTAPGLVEVDEGQIGYMGPSFGGFVALPDLAELRLLTLHGQRMWRLKQQDGQVLLIPVAAAGAERLFDAFATLPGMDTQALVAALSPAAPGIAGLPAQGSVVGPVIWHRAAKVALT</sequence>
<dbReference type="Proteomes" id="UP000484076">
    <property type="component" value="Unassembled WGS sequence"/>
</dbReference>
<keyword evidence="1" id="KW-0812">Transmembrane</keyword>
<comment type="caution">
    <text evidence="2">The sequence shown here is derived from an EMBL/GenBank/DDBJ whole genome shotgun (WGS) entry which is preliminary data.</text>
</comment>
<dbReference type="RefSeq" id="WP_174539407.1">
    <property type="nucleotide sequence ID" value="NZ_WHUT02000004.1"/>
</dbReference>
<protein>
    <submittedName>
        <fullName evidence="2">Uncharacterized protein</fullName>
    </submittedName>
</protein>
<keyword evidence="1" id="KW-0472">Membrane</keyword>
<dbReference type="EMBL" id="WHUT02000004">
    <property type="protein sequence ID" value="NUB44275.1"/>
    <property type="molecule type" value="Genomic_DNA"/>
</dbReference>
<evidence type="ECO:0000313" key="3">
    <source>
        <dbReference type="Proteomes" id="UP000484076"/>
    </source>
</evidence>
<evidence type="ECO:0000256" key="1">
    <source>
        <dbReference type="SAM" id="Phobius"/>
    </source>
</evidence>
<reference evidence="2" key="1">
    <citation type="submission" date="2020-05" db="EMBL/GenBank/DDBJ databases">
        <title>Fertoebacter nigrum gen. nov., sp. nov., a new member of the family Rhodobacteraceae.</title>
        <authorList>
            <person name="Szuroczki S."/>
            <person name="Abbaszade G."/>
            <person name="Buni D."/>
            <person name="Schumann P."/>
            <person name="Toth E."/>
        </authorList>
    </citation>
    <scope>NUCLEOTIDE SEQUENCE</scope>
    <source>
        <strain evidence="2">RG-N-1a</strain>
    </source>
</reference>